<dbReference type="Proteomes" id="UP001500902">
    <property type="component" value="Unassembled WGS sequence"/>
</dbReference>
<dbReference type="RefSeq" id="WP_344884186.1">
    <property type="nucleotide sequence ID" value="NZ_BAAAZP010000100.1"/>
</dbReference>
<protein>
    <recommendedName>
        <fullName evidence="3">SseB protein N-terminal domain-containing protein</fullName>
    </recommendedName>
</protein>
<proteinExistence type="predicted"/>
<dbReference type="EMBL" id="BAAAZP010000100">
    <property type="protein sequence ID" value="GAA3683545.1"/>
    <property type="molecule type" value="Genomic_DNA"/>
</dbReference>
<evidence type="ECO:0008006" key="3">
    <source>
        <dbReference type="Google" id="ProtNLM"/>
    </source>
</evidence>
<dbReference type="InterPro" id="IPR047659">
    <property type="entry name" value="T7SS_assoc"/>
</dbReference>
<gene>
    <name evidence="1" type="ORF">GCM10022224_055170</name>
</gene>
<organism evidence="1 2">
    <name type="scientific">Nonomuraea antimicrobica</name>
    <dbReference type="NCBI Taxonomy" id="561173"/>
    <lineage>
        <taxon>Bacteria</taxon>
        <taxon>Bacillati</taxon>
        <taxon>Actinomycetota</taxon>
        <taxon>Actinomycetes</taxon>
        <taxon>Streptosporangiales</taxon>
        <taxon>Streptosporangiaceae</taxon>
        <taxon>Nonomuraea</taxon>
    </lineage>
</organism>
<dbReference type="NCBIfam" id="NF033532">
    <property type="entry name" value="lone7para_assoc"/>
    <property type="match status" value="1"/>
</dbReference>
<evidence type="ECO:0000313" key="2">
    <source>
        <dbReference type="Proteomes" id="UP001500902"/>
    </source>
</evidence>
<reference evidence="2" key="1">
    <citation type="journal article" date="2019" name="Int. J. Syst. Evol. Microbiol.">
        <title>The Global Catalogue of Microorganisms (GCM) 10K type strain sequencing project: providing services to taxonomists for standard genome sequencing and annotation.</title>
        <authorList>
            <consortium name="The Broad Institute Genomics Platform"/>
            <consortium name="The Broad Institute Genome Sequencing Center for Infectious Disease"/>
            <person name="Wu L."/>
            <person name="Ma J."/>
        </authorList>
    </citation>
    <scope>NUCLEOTIDE SEQUENCE [LARGE SCALE GENOMIC DNA]</scope>
    <source>
        <strain evidence="2">JCM 16904</strain>
    </source>
</reference>
<sequence>MAETADKPVNAAGAEMSLAGYLVPSRLRKACLMPGMIRQYNVGVSGTMWFALIDPAWRPSAPEDSPPSSQMVGGWRLDTEGRPGPFEPNPQYLPANGEGPTDPIDYGLRMAARGEPVGDQLIAMVRDSVVEIVCDEQGRPRVGPAPGEAPCVLVATSPLQRDQSPLDFHWVRVVGSKLPDIVPSGVDILLNLGGPAPLRLFTDPLRAGEQGRTQEP</sequence>
<accession>A0ABP7CC08</accession>
<name>A0ABP7CC08_9ACTN</name>
<evidence type="ECO:0000313" key="1">
    <source>
        <dbReference type="EMBL" id="GAA3683545.1"/>
    </source>
</evidence>
<comment type="caution">
    <text evidence="1">The sequence shown here is derived from an EMBL/GenBank/DDBJ whole genome shotgun (WGS) entry which is preliminary data.</text>
</comment>
<keyword evidence="2" id="KW-1185">Reference proteome</keyword>